<accession>A0ABR0MBX0</accession>
<name>A0ABR0MBX0_GOSAR</name>
<evidence type="ECO:0000313" key="2">
    <source>
        <dbReference type="Proteomes" id="UP001358586"/>
    </source>
</evidence>
<dbReference type="Proteomes" id="UP001358586">
    <property type="component" value="Unassembled WGS sequence"/>
</dbReference>
<gene>
    <name evidence="1" type="ORF">PVK06_049919</name>
</gene>
<keyword evidence="2" id="KW-1185">Reference proteome</keyword>
<organism evidence="1 2">
    <name type="scientific">Gossypium arboreum</name>
    <name type="common">Tree cotton</name>
    <name type="synonym">Gossypium nanking</name>
    <dbReference type="NCBI Taxonomy" id="29729"/>
    <lineage>
        <taxon>Eukaryota</taxon>
        <taxon>Viridiplantae</taxon>
        <taxon>Streptophyta</taxon>
        <taxon>Embryophyta</taxon>
        <taxon>Tracheophyta</taxon>
        <taxon>Spermatophyta</taxon>
        <taxon>Magnoliopsida</taxon>
        <taxon>eudicotyledons</taxon>
        <taxon>Gunneridae</taxon>
        <taxon>Pentapetalae</taxon>
        <taxon>rosids</taxon>
        <taxon>malvids</taxon>
        <taxon>Malvales</taxon>
        <taxon>Malvaceae</taxon>
        <taxon>Malvoideae</taxon>
        <taxon>Gossypium</taxon>
    </lineage>
</organism>
<protein>
    <submittedName>
        <fullName evidence="1">Uncharacterized protein</fullName>
    </submittedName>
</protein>
<proteinExistence type="predicted"/>
<comment type="caution">
    <text evidence="1">The sequence shown here is derived from an EMBL/GenBank/DDBJ whole genome shotgun (WGS) entry which is preliminary data.</text>
</comment>
<evidence type="ECO:0000313" key="1">
    <source>
        <dbReference type="EMBL" id="KAK5769879.1"/>
    </source>
</evidence>
<dbReference type="EMBL" id="JARKNE010000043">
    <property type="protein sequence ID" value="KAK5769879.1"/>
    <property type="molecule type" value="Genomic_DNA"/>
</dbReference>
<sequence length="168" mass="19543">MILILLPISLMKRIRLEIGIRIRYLGLMRMSYFGLLRRMKETADSKVPSSDLGAFERAASANDSTDTTQKFPTWKEMGFLRKGVGNHRRTSNLTVLSNLEPTTLHIPYCYRRHEYQLDYGTRTPEIGSEEGQYDPFEKEQKIQLSAGDFDFESHEPHSRKPTEQTCYF</sequence>
<reference evidence="1 2" key="1">
    <citation type="submission" date="2023-03" db="EMBL/GenBank/DDBJ databases">
        <title>WGS of Gossypium arboreum.</title>
        <authorList>
            <person name="Yu D."/>
        </authorList>
    </citation>
    <scope>NUCLEOTIDE SEQUENCE [LARGE SCALE GENOMIC DNA]</scope>
    <source>
        <tissue evidence="1">Leaf</tissue>
    </source>
</reference>